<dbReference type="EMBL" id="QLIX01000017">
    <property type="protein sequence ID" value="RAI57463.1"/>
    <property type="molecule type" value="Genomic_DNA"/>
</dbReference>
<dbReference type="PANTHER" id="PTHR42928:SF5">
    <property type="entry name" value="BLR1237 PROTEIN"/>
    <property type="match status" value="1"/>
</dbReference>
<evidence type="ECO:0000256" key="1">
    <source>
        <dbReference type="ARBA" id="ARBA00006987"/>
    </source>
</evidence>
<dbReference type="PANTHER" id="PTHR42928">
    <property type="entry name" value="TRICARBOXYLATE-BINDING PROTEIN"/>
    <property type="match status" value="1"/>
</dbReference>
<dbReference type="InterPro" id="IPR005064">
    <property type="entry name" value="BUG"/>
</dbReference>
<dbReference type="Gene3D" id="3.40.190.10">
    <property type="entry name" value="Periplasmic binding protein-like II"/>
    <property type="match status" value="1"/>
</dbReference>
<sequence length="333" mass="34475">MPPLSRRALLGAGLGLPLAAPAILRPALLHPALAAYPDRPVRIVSGFAPGGLNDIVSRAMAQALGPVLGQPVVVENRPGAGGGVGAAAAARAAPDGSTLWMGIVDTQAINPSSYRSLQYDPERDFAPISLVAHFPFAVVVGPSQAGLRDFPALIAAGMAAPGQLTFASWGVASTSHLAMERILRAKGVEMLHIPFTSQSPAMQAIMAGQVDCMALPAGGAESLTRDGRTRAVAVIAERPLAILPGAPPVSGFGVDLTSGLWKAIYAPARTPQPILDRLNGAVREAMRAPAFIEVVRQQGAVPQPSTPEELAALGRRERQAWGEVVRATGAYVD</sequence>
<evidence type="ECO:0000313" key="3">
    <source>
        <dbReference type="Proteomes" id="UP000249065"/>
    </source>
</evidence>
<organism evidence="2 3">
    <name type="scientific">Roseicella frigidaeris</name>
    <dbReference type="NCBI Taxonomy" id="2230885"/>
    <lineage>
        <taxon>Bacteria</taxon>
        <taxon>Pseudomonadati</taxon>
        <taxon>Pseudomonadota</taxon>
        <taxon>Alphaproteobacteria</taxon>
        <taxon>Acetobacterales</taxon>
        <taxon>Roseomonadaceae</taxon>
        <taxon>Roseicella</taxon>
    </lineage>
</organism>
<reference evidence="3" key="1">
    <citation type="submission" date="2018-06" db="EMBL/GenBank/DDBJ databases">
        <authorList>
            <person name="Khan S.A."/>
        </authorList>
    </citation>
    <scope>NUCLEOTIDE SEQUENCE [LARGE SCALE GENOMIC DNA]</scope>
    <source>
        <strain evidence="3">DB-1506</strain>
    </source>
</reference>
<dbReference type="OrthoDB" id="7252850at2"/>
<accession>A0A327M5M6</accession>
<comment type="caution">
    <text evidence="2">The sequence shown here is derived from an EMBL/GenBank/DDBJ whole genome shotgun (WGS) entry which is preliminary data.</text>
</comment>
<gene>
    <name evidence="2" type="ORF">DOO78_18955</name>
</gene>
<dbReference type="Proteomes" id="UP000249065">
    <property type="component" value="Unassembled WGS sequence"/>
</dbReference>
<dbReference type="InterPro" id="IPR006311">
    <property type="entry name" value="TAT_signal"/>
</dbReference>
<dbReference type="RefSeq" id="WP_111471435.1">
    <property type="nucleotide sequence ID" value="NZ_QLIX01000017.1"/>
</dbReference>
<evidence type="ECO:0000313" key="2">
    <source>
        <dbReference type="EMBL" id="RAI57463.1"/>
    </source>
</evidence>
<dbReference type="PROSITE" id="PS51318">
    <property type="entry name" value="TAT"/>
    <property type="match status" value="1"/>
</dbReference>
<dbReference type="Pfam" id="PF03401">
    <property type="entry name" value="TctC"/>
    <property type="match status" value="1"/>
</dbReference>
<protein>
    <submittedName>
        <fullName evidence="2">Tripartite tricarboxylate transporter substrate binding protein</fullName>
    </submittedName>
</protein>
<dbReference type="PIRSF" id="PIRSF017082">
    <property type="entry name" value="YflP"/>
    <property type="match status" value="1"/>
</dbReference>
<keyword evidence="3" id="KW-1185">Reference proteome</keyword>
<dbReference type="AlphaFoldDB" id="A0A327M5M6"/>
<dbReference type="SUPFAM" id="SSF53850">
    <property type="entry name" value="Periplasmic binding protein-like II"/>
    <property type="match status" value="1"/>
</dbReference>
<name>A0A327M5M6_9PROT</name>
<comment type="similarity">
    <text evidence="1">Belongs to the UPF0065 (bug) family.</text>
</comment>
<dbReference type="CDD" id="cd07012">
    <property type="entry name" value="PBP2_Bug_TTT"/>
    <property type="match status" value="1"/>
</dbReference>
<dbReference type="Gene3D" id="3.40.190.150">
    <property type="entry name" value="Bordetella uptake gene, domain 1"/>
    <property type="match status" value="1"/>
</dbReference>
<dbReference type="InterPro" id="IPR042100">
    <property type="entry name" value="Bug_dom1"/>
</dbReference>
<proteinExistence type="inferred from homology"/>